<dbReference type="Pfam" id="PF00111">
    <property type="entry name" value="Fer2"/>
    <property type="match status" value="1"/>
</dbReference>
<dbReference type="AlphaFoldDB" id="A0A248VY19"/>
<geneLocation type="plasmid" evidence="3 4">
    <name>pBN2</name>
</geneLocation>
<feature type="region of interest" description="Disordered" evidence="1">
    <location>
        <begin position="1"/>
        <end position="22"/>
    </location>
</feature>
<sequence length="123" mass="13122">MTCKQAGFTQGDADPRGSTTESYTIRFSETGEIYRCGSAETLLQGMARLGRRGIPAGCLNGGCGVCKVEVSRGCVRKTGAMSRAHVSAQEEKQGVVLACRVAPRSDVELRVVGKMRKAVVRDP</sequence>
<dbReference type="InterPro" id="IPR012675">
    <property type="entry name" value="Beta-grasp_dom_sf"/>
</dbReference>
<name>A0A248VY19_9BURK</name>
<accession>A0A248VY19</accession>
<dbReference type="InterPro" id="IPR006058">
    <property type="entry name" value="2Fe2S_fd_BS"/>
</dbReference>
<protein>
    <submittedName>
        <fullName evidence="3">Ferredoxin</fullName>
    </submittedName>
</protein>
<keyword evidence="4" id="KW-1185">Reference proteome</keyword>
<evidence type="ECO:0000259" key="2">
    <source>
        <dbReference type="PROSITE" id="PS51085"/>
    </source>
</evidence>
<dbReference type="InterPro" id="IPR001041">
    <property type="entry name" value="2Fe-2S_ferredoxin-type"/>
</dbReference>
<dbReference type="SUPFAM" id="SSF54292">
    <property type="entry name" value="2Fe-2S ferredoxin-like"/>
    <property type="match status" value="1"/>
</dbReference>
<dbReference type="CDD" id="cd00207">
    <property type="entry name" value="fer2"/>
    <property type="match status" value="1"/>
</dbReference>
<organism evidence="3 4">
    <name type="scientific">Paraburkholderia aromaticivorans</name>
    <dbReference type="NCBI Taxonomy" id="2026199"/>
    <lineage>
        <taxon>Bacteria</taxon>
        <taxon>Pseudomonadati</taxon>
        <taxon>Pseudomonadota</taxon>
        <taxon>Betaproteobacteria</taxon>
        <taxon>Burkholderiales</taxon>
        <taxon>Burkholderiaceae</taxon>
        <taxon>Paraburkholderia</taxon>
    </lineage>
</organism>
<dbReference type="KEGG" id="parb:CJU94_37830"/>
<dbReference type="PROSITE" id="PS51085">
    <property type="entry name" value="2FE2S_FER_2"/>
    <property type="match status" value="1"/>
</dbReference>
<keyword evidence="3" id="KW-0614">Plasmid</keyword>
<dbReference type="PROSITE" id="PS00197">
    <property type="entry name" value="2FE2S_FER_1"/>
    <property type="match status" value="1"/>
</dbReference>
<reference evidence="3 4" key="1">
    <citation type="submission" date="2017-08" db="EMBL/GenBank/DDBJ databases">
        <title>Identification and genetic characteristics of simultaneous BTEX- and naphthalene-degrading Paraburkholderia sp. BN5 isolated from petroleum-contaminated soil.</title>
        <authorList>
            <person name="Lee Y."/>
            <person name="Jeon C.O."/>
        </authorList>
    </citation>
    <scope>NUCLEOTIDE SEQUENCE [LARGE SCALE GENOMIC DNA]</scope>
    <source>
        <strain evidence="3 4">BN5</strain>
        <plasmid evidence="3 4">pBN2</plasmid>
    </source>
</reference>
<evidence type="ECO:0000313" key="3">
    <source>
        <dbReference type="EMBL" id="ASW03929.1"/>
    </source>
</evidence>
<dbReference type="InterPro" id="IPR036010">
    <property type="entry name" value="2Fe-2S_ferredoxin-like_sf"/>
</dbReference>
<evidence type="ECO:0000313" key="4">
    <source>
        <dbReference type="Proteomes" id="UP000215158"/>
    </source>
</evidence>
<dbReference type="OrthoDB" id="9806195at2"/>
<evidence type="ECO:0000256" key="1">
    <source>
        <dbReference type="SAM" id="MobiDB-lite"/>
    </source>
</evidence>
<gene>
    <name evidence="3" type="ORF">CJU94_37830</name>
</gene>
<feature type="domain" description="2Fe-2S ferredoxin-type" evidence="2">
    <location>
        <begin position="23"/>
        <end position="115"/>
    </location>
</feature>
<dbReference type="Gene3D" id="3.10.20.30">
    <property type="match status" value="1"/>
</dbReference>
<dbReference type="EMBL" id="CP022992">
    <property type="protein sequence ID" value="ASW03929.1"/>
    <property type="molecule type" value="Genomic_DNA"/>
</dbReference>
<proteinExistence type="predicted"/>
<dbReference type="GO" id="GO:0051537">
    <property type="term" value="F:2 iron, 2 sulfur cluster binding"/>
    <property type="evidence" value="ECO:0007669"/>
    <property type="project" value="InterPro"/>
</dbReference>
<dbReference type="Proteomes" id="UP000215158">
    <property type="component" value="Plasmid pBN2"/>
</dbReference>
<dbReference type="RefSeq" id="WP_095423676.1">
    <property type="nucleotide sequence ID" value="NZ_CP022992.1"/>
</dbReference>